<dbReference type="AlphaFoldDB" id="A0AA38HXJ8"/>
<dbReference type="Pfam" id="PF03723">
    <property type="entry name" value="Hemocyanin_C"/>
    <property type="match status" value="1"/>
</dbReference>
<sequence>MKSKQFLSYYKEYVQIGQNYNISEHQNDYTNPQVAQYYYQIYQYGLLPRGQVFSIFYQEQLQQAIALYRLFYAARDYQTFYNTAIWARQNVNEGVYLYALSVAIVHRPDTYGIVLPPIYEVYPYYFFNNEVIQQAYRYKQQYYPQRQQNEGQGSYNGYTINANYSGYYLNLNPEQSLSYFTEDVGINSFYYYYNIYYPYWLGGQDFDYSHDRRGELFYYVYQQILARYYLERISNGFGEIPFYNWEVPFQTGYYPSLQYSNGLPFPVRPNYANLYEYFYNYGQRYGSNRYAYSYTRVQDFERRIRDAIDRGYVYTPDGQQVYFNTQEGINILGNLIESNPDSPNSQYYGAIQVYARHLLGYSYQPLNQYQVAPSALEHYETSLRDPAFYQFYKRVVLFFQLYQSNLTSYTEQDLTYQGVEVTNVQFDRLVTFFDYFYSDLSNAVFVTPQEYDTDKVQVRARQYRLNHKAFTYRIYVNSNQEQQASVRVYIGPKYDEYGRYVNFTQNRLNFVHFDHFRYSLQKGENVIERNSRQSYFYQNDRTSYRELYQRVLGALEGNGAFTVDSNEAYFGFPRRFLLPRGSYGGTEYQFYVIVNPYVPYQQGQQQQQSQGQKFYYPRAGSGGLYVDGYPLGYPFDRPIRFDQVYYNIPNSYVYSARIYHRDVSDINSSNASNQ</sequence>
<evidence type="ECO:0000313" key="6">
    <source>
        <dbReference type="Proteomes" id="UP001168821"/>
    </source>
</evidence>
<feature type="domain" description="Hemocyanin middle" evidence="2">
    <location>
        <begin position="117"/>
        <end position="399"/>
    </location>
</feature>
<feature type="domain" description="Hemocyanin N-terminal" evidence="3">
    <location>
        <begin position="8"/>
        <end position="111"/>
    </location>
</feature>
<dbReference type="Gene3D" id="1.10.1280.10">
    <property type="entry name" value="Di-copper center containing domain from catechol oxidase"/>
    <property type="match status" value="1"/>
</dbReference>
<dbReference type="SUPFAM" id="SSF48056">
    <property type="entry name" value="Di-copper centre-containing domain"/>
    <property type="match status" value="1"/>
</dbReference>
<dbReference type="Proteomes" id="UP001168821">
    <property type="component" value="Unassembled WGS sequence"/>
</dbReference>
<dbReference type="Pfam" id="PF03722">
    <property type="entry name" value="Hemocyanin_N"/>
    <property type="match status" value="1"/>
</dbReference>
<dbReference type="PANTHER" id="PTHR11511">
    <property type="entry name" value="LARVAL STORAGE PROTEIN/PHENOLOXIDASE"/>
    <property type="match status" value="1"/>
</dbReference>
<dbReference type="PROSITE" id="PS00210">
    <property type="entry name" value="HEMOCYANIN_2"/>
    <property type="match status" value="1"/>
</dbReference>
<keyword evidence="1" id="KW-0758">Storage protein</keyword>
<dbReference type="EMBL" id="JALNTZ010000007">
    <property type="protein sequence ID" value="KAJ3645199.1"/>
    <property type="molecule type" value="Genomic_DNA"/>
</dbReference>
<dbReference type="GO" id="GO:0005615">
    <property type="term" value="C:extracellular space"/>
    <property type="evidence" value="ECO:0007669"/>
    <property type="project" value="UniProtKB-ARBA"/>
</dbReference>
<dbReference type="Pfam" id="PF00372">
    <property type="entry name" value="Hemocyanin_M"/>
    <property type="match status" value="1"/>
</dbReference>
<dbReference type="InterPro" id="IPR037020">
    <property type="entry name" value="Hemocyanin_C_sf"/>
</dbReference>
<dbReference type="InterPro" id="IPR013788">
    <property type="entry name" value="Hemocyanin/hexamerin"/>
</dbReference>
<dbReference type="Gene3D" id="1.20.1370.10">
    <property type="entry name" value="Hemocyanin, N-terminal domain"/>
    <property type="match status" value="1"/>
</dbReference>
<dbReference type="InterPro" id="IPR036697">
    <property type="entry name" value="Hemocyanin_N_sf"/>
</dbReference>
<evidence type="ECO:0000259" key="4">
    <source>
        <dbReference type="Pfam" id="PF03723"/>
    </source>
</evidence>
<name>A0AA38HXJ8_9CUCU</name>
<accession>A0AA38HXJ8</accession>
<dbReference type="GO" id="GO:0045735">
    <property type="term" value="F:nutrient reservoir activity"/>
    <property type="evidence" value="ECO:0007669"/>
    <property type="project" value="UniProtKB-KW"/>
</dbReference>
<evidence type="ECO:0000259" key="3">
    <source>
        <dbReference type="Pfam" id="PF03722"/>
    </source>
</evidence>
<feature type="domain" description="Hemocyanin C-terminal" evidence="4">
    <location>
        <begin position="408"/>
        <end position="660"/>
    </location>
</feature>
<dbReference type="PANTHER" id="PTHR11511:SF5">
    <property type="entry name" value="FAT-BODY PROTEIN 1-RELATED"/>
    <property type="match status" value="1"/>
</dbReference>
<dbReference type="InterPro" id="IPR005203">
    <property type="entry name" value="Hemocyanin_C"/>
</dbReference>
<dbReference type="SUPFAM" id="SSF81296">
    <property type="entry name" value="E set domains"/>
    <property type="match status" value="1"/>
</dbReference>
<evidence type="ECO:0000313" key="5">
    <source>
        <dbReference type="EMBL" id="KAJ3645199.1"/>
    </source>
</evidence>
<evidence type="ECO:0008006" key="7">
    <source>
        <dbReference type="Google" id="ProtNLM"/>
    </source>
</evidence>
<dbReference type="InterPro" id="IPR014756">
    <property type="entry name" value="Ig_E-set"/>
</dbReference>
<dbReference type="SUPFAM" id="SSF48050">
    <property type="entry name" value="Hemocyanin, N-terminal domain"/>
    <property type="match status" value="1"/>
</dbReference>
<gene>
    <name evidence="5" type="ORF">Zmor_022878</name>
</gene>
<dbReference type="PRINTS" id="PR00187">
    <property type="entry name" value="HAEMOCYANIN"/>
</dbReference>
<dbReference type="InterPro" id="IPR005204">
    <property type="entry name" value="Hemocyanin_N"/>
</dbReference>
<proteinExistence type="predicted"/>
<dbReference type="InterPro" id="IPR000896">
    <property type="entry name" value="Hemocyanin/hexamerin_mid_dom"/>
</dbReference>
<dbReference type="Gene3D" id="2.60.40.1520">
    <property type="entry name" value="Hemocyanin, C-terminal domain"/>
    <property type="match status" value="1"/>
</dbReference>
<reference evidence="5" key="1">
    <citation type="journal article" date="2023" name="G3 (Bethesda)">
        <title>Whole genome assemblies of Zophobas morio and Tenebrio molitor.</title>
        <authorList>
            <person name="Kaur S."/>
            <person name="Stinson S.A."/>
            <person name="diCenzo G.C."/>
        </authorList>
    </citation>
    <scope>NUCLEOTIDE SEQUENCE</scope>
    <source>
        <strain evidence="5">QUZm001</strain>
    </source>
</reference>
<evidence type="ECO:0000259" key="2">
    <source>
        <dbReference type="Pfam" id="PF00372"/>
    </source>
</evidence>
<keyword evidence="6" id="KW-1185">Reference proteome</keyword>
<dbReference type="InterPro" id="IPR008922">
    <property type="entry name" value="Di-copper_centre_dom_sf"/>
</dbReference>
<protein>
    <recommendedName>
        <fullName evidence="7">Hexamerin</fullName>
    </recommendedName>
</protein>
<comment type="caution">
    <text evidence="5">The sequence shown here is derived from an EMBL/GenBank/DDBJ whole genome shotgun (WGS) entry which is preliminary data.</text>
</comment>
<organism evidence="5 6">
    <name type="scientific">Zophobas morio</name>
    <dbReference type="NCBI Taxonomy" id="2755281"/>
    <lineage>
        <taxon>Eukaryota</taxon>
        <taxon>Metazoa</taxon>
        <taxon>Ecdysozoa</taxon>
        <taxon>Arthropoda</taxon>
        <taxon>Hexapoda</taxon>
        <taxon>Insecta</taxon>
        <taxon>Pterygota</taxon>
        <taxon>Neoptera</taxon>
        <taxon>Endopterygota</taxon>
        <taxon>Coleoptera</taxon>
        <taxon>Polyphaga</taxon>
        <taxon>Cucujiformia</taxon>
        <taxon>Tenebrionidae</taxon>
        <taxon>Zophobas</taxon>
    </lineage>
</organism>
<evidence type="ECO:0000256" key="1">
    <source>
        <dbReference type="ARBA" id="ARBA00022761"/>
    </source>
</evidence>